<dbReference type="RefSeq" id="WP_090172937.1">
    <property type="nucleotide sequence ID" value="NZ_FMXR01000007.1"/>
</dbReference>
<reference evidence="2 3" key="1">
    <citation type="submission" date="2016-10" db="EMBL/GenBank/DDBJ databases">
        <authorList>
            <person name="de Groot N.N."/>
        </authorList>
    </citation>
    <scope>NUCLEOTIDE SEQUENCE [LARGE SCALE GENOMIC DNA]</scope>
    <source>
        <strain evidence="2 3">DSM 3217</strain>
    </source>
</reference>
<proteinExistence type="predicted"/>
<keyword evidence="2" id="KW-0067">ATP-binding</keyword>
<organism evidence="2 3">
    <name type="scientific">Eubacterium oxidoreducens</name>
    <dbReference type="NCBI Taxonomy" id="1732"/>
    <lineage>
        <taxon>Bacteria</taxon>
        <taxon>Bacillati</taxon>
        <taxon>Bacillota</taxon>
        <taxon>Clostridia</taxon>
        <taxon>Eubacteriales</taxon>
        <taxon>Eubacteriaceae</taxon>
        <taxon>Eubacterium</taxon>
    </lineage>
</organism>
<evidence type="ECO:0000313" key="3">
    <source>
        <dbReference type="Proteomes" id="UP000199228"/>
    </source>
</evidence>
<accession>A0A1G6AZ08</accession>
<gene>
    <name evidence="2" type="ORF">SAMN02910417_01043</name>
</gene>
<dbReference type="PANTHER" id="PTHR30153">
    <property type="entry name" value="REPLICATIVE DNA HELICASE DNAB"/>
    <property type="match status" value="1"/>
</dbReference>
<keyword evidence="2" id="KW-0347">Helicase</keyword>
<evidence type="ECO:0000313" key="2">
    <source>
        <dbReference type="EMBL" id="SDB13584.1"/>
    </source>
</evidence>
<dbReference type="GO" id="GO:0005829">
    <property type="term" value="C:cytosol"/>
    <property type="evidence" value="ECO:0007669"/>
    <property type="project" value="TreeGrafter"/>
</dbReference>
<dbReference type="GO" id="GO:0006260">
    <property type="term" value="P:DNA replication"/>
    <property type="evidence" value="ECO:0007669"/>
    <property type="project" value="InterPro"/>
</dbReference>
<dbReference type="GO" id="GO:0003678">
    <property type="term" value="F:DNA helicase activity"/>
    <property type="evidence" value="ECO:0007669"/>
    <property type="project" value="InterPro"/>
</dbReference>
<feature type="domain" description="SF4 helicase" evidence="1">
    <location>
        <begin position="23"/>
        <end position="275"/>
    </location>
</feature>
<dbReference type="STRING" id="1732.SAMN02910417_01043"/>
<protein>
    <submittedName>
        <fullName evidence="2">DnaB-like helicase C terminal domain-containing protein</fullName>
    </submittedName>
</protein>
<dbReference type="PANTHER" id="PTHR30153:SF2">
    <property type="entry name" value="REPLICATIVE DNA HELICASE"/>
    <property type="match status" value="1"/>
</dbReference>
<keyword evidence="2" id="KW-0547">Nucleotide-binding</keyword>
<dbReference type="AlphaFoldDB" id="A0A1G6AZ08"/>
<sequence length="285" mass="33575">MTLSKVNETRINEILSGKYQDEQKQLDEAIITGFKTVDNLLHGLQKGKLYLLSGCSEVKRQQFTYNIVNNVITQSDKRVLYITSQICNEELIKNLILYNARVDISHNISKHDWQRMLEASKRFGNGNLWVNDAWDLSIYTIIRNCRKMMEKPDFIIVEDLQSLCFHSSMDIMEEDVKKKYIIQSLKELADEIGCAILLFTNQGIIPYIDKRKKTADYMERYVDQLLYLFEDEYSDGINKNVIYLFVAKNVPKEEQIISFGYLPQYQKFFELDFENEDPEDEDLYD</sequence>
<keyword evidence="2" id="KW-0378">Hydrolase</keyword>
<dbReference type="PROSITE" id="PS51199">
    <property type="entry name" value="SF4_HELICASE"/>
    <property type="match status" value="1"/>
</dbReference>
<dbReference type="EMBL" id="FMXR01000007">
    <property type="protein sequence ID" value="SDB13584.1"/>
    <property type="molecule type" value="Genomic_DNA"/>
</dbReference>
<dbReference type="InterPro" id="IPR007694">
    <property type="entry name" value="DNA_helicase_DnaB-like_C"/>
</dbReference>
<dbReference type="Pfam" id="PF03796">
    <property type="entry name" value="DnaB_C"/>
    <property type="match status" value="1"/>
</dbReference>
<dbReference type="Gene3D" id="3.40.50.300">
    <property type="entry name" value="P-loop containing nucleotide triphosphate hydrolases"/>
    <property type="match status" value="1"/>
</dbReference>
<dbReference type="Proteomes" id="UP000199228">
    <property type="component" value="Unassembled WGS sequence"/>
</dbReference>
<dbReference type="GO" id="GO:0005524">
    <property type="term" value="F:ATP binding"/>
    <property type="evidence" value="ECO:0007669"/>
    <property type="project" value="InterPro"/>
</dbReference>
<keyword evidence="3" id="KW-1185">Reference proteome</keyword>
<dbReference type="SUPFAM" id="SSF52540">
    <property type="entry name" value="P-loop containing nucleoside triphosphate hydrolases"/>
    <property type="match status" value="1"/>
</dbReference>
<name>A0A1G6AZ08_EUBOX</name>
<dbReference type="InterPro" id="IPR027417">
    <property type="entry name" value="P-loop_NTPase"/>
</dbReference>
<evidence type="ECO:0000259" key="1">
    <source>
        <dbReference type="PROSITE" id="PS51199"/>
    </source>
</evidence>